<gene>
    <name evidence="1" type="ORF">YM304_04440</name>
</gene>
<evidence type="ECO:0000313" key="2">
    <source>
        <dbReference type="Proteomes" id="UP000011863"/>
    </source>
</evidence>
<dbReference type="Proteomes" id="UP000011863">
    <property type="component" value="Chromosome"/>
</dbReference>
<proteinExistence type="predicted"/>
<dbReference type="KEGG" id="aym:YM304_04440"/>
<dbReference type="SUPFAM" id="SSF160387">
    <property type="entry name" value="NosL/MerB-like"/>
    <property type="match status" value="1"/>
</dbReference>
<dbReference type="Pfam" id="PF03243">
    <property type="entry name" value="MerB"/>
    <property type="match status" value="1"/>
</dbReference>
<keyword evidence="2" id="KW-1185">Reference proteome</keyword>
<dbReference type="GO" id="GO:0018836">
    <property type="term" value="F:alkylmercury lyase activity"/>
    <property type="evidence" value="ECO:0007669"/>
    <property type="project" value="InterPro"/>
</dbReference>
<organism evidence="1 2">
    <name type="scientific">Ilumatobacter coccineus (strain NBRC 103263 / KCTC 29153 / YM16-304)</name>
    <dbReference type="NCBI Taxonomy" id="1313172"/>
    <lineage>
        <taxon>Bacteria</taxon>
        <taxon>Bacillati</taxon>
        <taxon>Actinomycetota</taxon>
        <taxon>Acidimicrobiia</taxon>
        <taxon>Acidimicrobiales</taxon>
        <taxon>Ilumatobacteraceae</taxon>
        <taxon>Ilumatobacter</taxon>
    </lineage>
</organism>
<evidence type="ECO:0000313" key="1">
    <source>
        <dbReference type="EMBL" id="BAN00758.1"/>
    </source>
</evidence>
<name>A0A6C7E838_ILUCY</name>
<dbReference type="InterPro" id="IPR004927">
    <property type="entry name" value="MerB"/>
</dbReference>
<dbReference type="InterPro" id="IPR053717">
    <property type="entry name" value="MerB_lyase_sf"/>
</dbReference>
<sequence>MVDVDDLDLRAVIYRRFASTGMAPTRGELVERIGDPDVADRQLRRLHDAHVIVLDDRPERAGEIRMALPFSAVPTEHRVRSGDRSWWANCAWDSLAIAAAIDDDVHIESVWADSGEPLEFDVVDDVLGLTEGHVHFEIEARHWWRDIVRT</sequence>
<accession>A0A6C7E838</accession>
<dbReference type="Gene3D" id="3.30.450.410">
    <property type="match status" value="1"/>
</dbReference>
<reference evidence="1 2" key="1">
    <citation type="journal article" date="2013" name="Int. J. Syst. Evol. Microbiol.">
        <title>Ilumatobacter nonamiense sp. nov. and Ilumatobacter coccineum sp. nov., isolated from seashore sand.</title>
        <authorList>
            <person name="Matsumoto A."/>
            <person name="Kasai H."/>
            <person name="Matsuo Y."/>
            <person name="Shizuri Y."/>
            <person name="Ichikawa N."/>
            <person name="Fujita N."/>
            <person name="Omura S."/>
            <person name="Takahashi Y."/>
        </authorList>
    </citation>
    <scope>NUCLEOTIDE SEQUENCE [LARGE SCALE GENOMIC DNA]</scope>
    <source>
        <strain evidence="2">NBRC 103263 / KCTC 29153 / YM16-304</strain>
    </source>
</reference>
<dbReference type="AlphaFoldDB" id="A0A6C7E838"/>
<dbReference type="EMBL" id="AP012057">
    <property type="protein sequence ID" value="BAN00758.1"/>
    <property type="molecule type" value="Genomic_DNA"/>
</dbReference>
<protein>
    <submittedName>
        <fullName evidence="1">Uncharacterized protein</fullName>
    </submittedName>
</protein>